<evidence type="ECO:0000256" key="2">
    <source>
        <dbReference type="ARBA" id="ARBA00023125"/>
    </source>
</evidence>
<keyword evidence="2" id="KW-0238">DNA-binding</keyword>
<keyword evidence="6" id="KW-1185">Reference proteome</keyword>
<dbReference type="Pfam" id="PF12833">
    <property type="entry name" value="HTH_18"/>
    <property type="match status" value="1"/>
</dbReference>
<dbReference type="PROSITE" id="PS01124">
    <property type="entry name" value="HTH_ARAC_FAMILY_2"/>
    <property type="match status" value="1"/>
</dbReference>
<keyword evidence="3" id="KW-0804">Transcription</keyword>
<evidence type="ECO:0000256" key="1">
    <source>
        <dbReference type="ARBA" id="ARBA00023015"/>
    </source>
</evidence>
<dbReference type="InterPro" id="IPR014710">
    <property type="entry name" value="RmlC-like_jellyroll"/>
</dbReference>
<evidence type="ECO:0000256" key="3">
    <source>
        <dbReference type="ARBA" id="ARBA00023163"/>
    </source>
</evidence>
<organism evidence="5 6">
    <name type="scientific">Paenibacillus konkukensis</name>
    <dbReference type="NCBI Taxonomy" id="2020716"/>
    <lineage>
        <taxon>Bacteria</taxon>
        <taxon>Bacillati</taxon>
        <taxon>Bacillota</taxon>
        <taxon>Bacilli</taxon>
        <taxon>Bacillales</taxon>
        <taxon>Paenibacillaceae</taxon>
        <taxon>Paenibacillus</taxon>
    </lineage>
</organism>
<dbReference type="Pfam" id="PF02311">
    <property type="entry name" value="AraC_binding"/>
    <property type="match status" value="1"/>
</dbReference>
<gene>
    <name evidence="5" type="primary">melR_6</name>
    <name evidence="5" type="ORF">SK3146_05772</name>
</gene>
<dbReference type="InterPro" id="IPR003313">
    <property type="entry name" value="AraC-bd"/>
</dbReference>
<dbReference type="Proteomes" id="UP001057134">
    <property type="component" value="Chromosome"/>
</dbReference>
<proteinExistence type="predicted"/>
<protein>
    <submittedName>
        <fullName evidence="5">Melibiose operon regulatory protein</fullName>
    </submittedName>
</protein>
<dbReference type="InterPro" id="IPR037923">
    <property type="entry name" value="HTH-like"/>
</dbReference>
<reference evidence="5" key="1">
    <citation type="submission" date="2018-02" db="EMBL/GenBank/DDBJ databases">
        <authorList>
            <person name="Kim S.-K."/>
            <person name="Jung H.-I."/>
            <person name="Lee S.-W."/>
        </authorList>
    </citation>
    <scope>NUCLEOTIDE SEQUENCE</scope>
    <source>
        <strain evidence="5">SK3146</strain>
    </source>
</reference>
<evidence type="ECO:0000259" key="4">
    <source>
        <dbReference type="PROSITE" id="PS01124"/>
    </source>
</evidence>
<reference evidence="5" key="2">
    <citation type="journal article" date="2021" name="J Anim Sci Technol">
        <title>Complete genome sequence of Paenibacillus konkukensis sp. nov. SK3146 as a potential probiotic strain.</title>
        <authorList>
            <person name="Jung H.I."/>
            <person name="Park S."/>
            <person name="Niu K.M."/>
            <person name="Lee S.W."/>
            <person name="Kothari D."/>
            <person name="Yi K.J."/>
            <person name="Kim S.K."/>
        </authorList>
    </citation>
    <scope>NUCLEOTIDE SEQUENCE</scope>
    <source>
        <strain evidence="5">SK3146</strain>
    </source>
</reference>
<keyword evidence="1" id="KW-0805">Transcription regulation</keyword>
<dbReference type="Gene3D" id="1.10.10.60">
    <property type="entry name" value="Homeodomain-like"/>
    <property type="match status" value="2"/>
</dbReference>
<accession>A0ABY4RXK1</accession>
<sequence>MPRYDTLIINRIFFRKSVQKMKDHFFFPGFFTSFHVWSILYKNAEKGSVYPNHKHPMFEILYVETGEMSEWVNGVEYRLRAGDFILVNSGVLHYPEAHEESRFFNFHFDVEPREVHSLFHQMRRPIVSMRQTPEIEAEIRQSMQRLIELFRTQDELAFTQKMMMQSIMMQFLAFLIEKIVIPEMNDDSPASNSKHLIATEAAYLLETYGGSERLLIAELSEKLHVHRNYITSCFKQVYGMSPKHYLTKVRVEKAKKLLQETTMSVEEIAEELTFSSSAYFCKFFRMQVGSTPFQYRSGIKA</sequence>
<dbReference type="SUPFAM" id="SSF51215">
    <property type="entry name" value="Regulatory protein AraC"/>
    <property type="match status" value="1"/>
</dbReference>
<dbReference type="PANTHER" id="PTHR43280">
    <property type="entry name" value="ARAC-FAMILY TRANSCRIPTIONAL REGULATOR"/>
    <property type="match status" value="1"/>
</dbReference>
<dbReference type="SMART" id="SM00342">
    <property type="entry name" value="HTH_ARAC"/>
    <property type="match status" value="1"/>
</dbReference>
<dbReference type="InterPro" id="IPR009057">
    <property type="entry name" value="Homeodomain-like_sf"/>
</dbReference>
<dbReference type="EMBL" id="CP027059">
    <property type="protein sequence ID" value="UQZ86479.1"/>
    <property type="molecule type" value="Genomic_DNA"/>
</dbReference>
<dbReference type="InterPro" id="IPR018060">
    <property type="entry name" value="HTH_AraC"/>
</dbReference>
<name>A0ABY4RXK1_9BACL</name>
<feature type="domain" description="HTH araC/xylS-type" evidence="4">
    <location>
        <begin position="199"/>
        <end position="298"/>
    </location>
</feature>
<evidence type="ECO:0000313" key="6">
    <source>
        <dbReference type="Proteomes" id="UP001057134"/>
    </source>
</evidence>
<dbReference type="PANTHER" id="PTHR43280:SF2">
    <property type="entry name" value="HTH-TYPE TRANSCRIPTIONAL REGULATOR EXSA"/>
    <property type="match status" value="1"/>
</dbReference>
<dbReference type="Gene3D" id="2.60.120.10">
    <property type="entry name" value="Jelly Rolls"/>
    <property type="match status" value="1"/>
</dbReference>
<dbReference type="SUPFAM" id="SSF46689">
    <property type="entry name" value="Homeodomain-like"/>
    <property type="match status" value="1"/>
</dbReference>
<evidence type="ECO:0000313" key="5">
    <source>
        <dbReference type="EMBL" id="UQZ86479.1"/>
    </source>
</evidence>